<evidence type="ECO:0000313" key="15">
    <source>
        <dbReference type="EMBL" id="KAB2954624.1"/>
    </source>
</evidence>
<evidence type="ECO:0000259" key="14">
    <source>
        <dbReference type="PROSITE" id="PS52039"/>
    </source>
</evidence>
<keyword evidence="16" id="KW-1185">Reference proteome</keyword>
<dbReference type="GO" id="GO:0003677">
    <property type="term" value="F:DNA binding"/>
    <property type="evidence" value="ECO:0007669"/>
    <property type="project" value="UniProtKB-KW"/>
</dbReference>
<dbReference type="PANTHER" id="PTHR11390">
    <property type="entry name" value="PROKARYOTIC DNA TOPOISOMERASE"/>
    <property type="match status" value="1"/>
</dbReference>
<evidence type="ECO:0000256" key="7">
    <source>
        <dbReference type="ARBA" id="ARBA00023125"/>
    </source>
</evidence>
<dbReference type="GO" id="GO:0043597">
    <property type="term" value="C:cytoplasmic replication fork"/>
    <property type="evidence" value="ECO:0007669"/>
    <property type="project" value="TreeGrafter"/>
</dbReference>
<name>A0A6I0EW26_9FIRM</name>
<dbReference type="InterPro" id="IPR003601">
    <property type="entry name" value="Topo_IA_2"/>
</dbReference>
<dbReference type="CDD" id="cd03362">
    <property type="entry name" value="TOPRIM_TopoIA_TopoIII"/>
    <property type="match status" value="1"/>
</dbReference>
<dbReference type="GO" id="GO:0046872">
    <property type="term" value="F:metal ion binding"/>
    <property type="evidence" value="ECO:0007669"/>
    <property type="project" value="UniProtKB-KW"/>
</dbReference>
<dbReference type="Pfam" id="PF13342">
    <property type="entry name" value="Toprim_Crpt"/>
    <property type="match status" value="1"/>
</dbReference>
<dbReference type="PROSITE" id="PS50880">
    <property type="entry name" value="TOPRIM"/>
    <property type="match status" value="1"/>
</dbReference>
<dbReference type="CDD" id="cd00186">
    <property type="entry name" value="TOP1Ac"/>
    <property type="match status" value="1"/>
</dbReference>
<keyword evidence="6" id="KW-0799">Topoisomerase</keyword>
<dbReference type="SMART" id="SM00436">
    <property type="entry name" value="TOP1Bc"/>
    <property type="match status" value="1"/>
</dbReference>
<comment type="catalytic activity">
    <reaction evidence="1">
        <text>ATP-independent breakage of single-stranded DNA, followed by passage and rejoining.</text>
        <dbReference type="EC" id="5.6.2.1"/>
    </reaction>
</comment>
<evidence type="ECO:0000256" key="1">
    <source>
        <dbReference type="ARBA" id="ARBA00000213"/>
    </source>
</evidence>
<dbReference type="SMART" id="SM00437">
    <property type="entry name" value="TOP1Ac"/>
    <property type="match status" value="1"/>
</dbReference>
<keyword evidence="8 15" id="KW-0413">Isomerase</keyword>
<evidence type="ECO:0000259" key="13">
    <source>
        <dbReference type="PROSITE" id="PS50880"/>
    </source>
</evidence>
<dbReference type="EC" id="5.6.2.1" evidence="3"/>
<dbReference type="InterPro" id="IPR025589">
    <property type="entry name" value="Toprim_C_rpt"/>
</dbReference>
<keyword evidence="4" id="KW-0479">Metal-binding</keyword>
<dbReference type="Gene3D" id="3.40.50.140">
    <property type="match status" value="1"/>
</dbReference>
<organism evidence="15 16">
    <name type="scientific">Heliorestis acidaminivorans</name>
    <dbReference type="NCBI Taxonomy" id="553427"/>
    <lineage>
        <taxon>Bacteria</taxon>
        <taxon>Bacillati</taxon>
        <taxon>Bacillota</taxon>
        <taxon>Clostridia</taxon>
        <taxon>Eubacteriales</taxon>
        <taxon>Heliobacteriaceae</taxon>
        <taxon>Heliorestis</taxon>
    </lineage>
</organism>
<dbReference type="EMBL" id="WBXO01000001">
    <property type="protein sequence ID" value="KAB2954624.1"/>
    <property type="molecule type" value="Genomic_DNA"/>
</dbReference>
<dbReference type="GO" id="GO:0006265">
    <property type="term" value="P:DNA topological change"/>
    <property type="evidence" value="ECO:0007669"/>
    <property type="project" value="InterPro"/>
</dbReference>
<dbReference type="GO" id="GO:0006281">
    <property type="term" value="P:DNA repair"/>
    <property type="evidence" value="ECO:0007669"/>
    <property type="project" value="TreeGrafter"/>
</dbReference>
<sequence length="728" mass="81239">MILVIAEKASAAREFARVLAPKARKNKQGFLEDENFVIAHARGHLVELMTPGEIDSKYKRWSLKNLPILPDKIPLKVRSGTVKEFNALKALLQQRKFRFVVCATDAGREGQLIFDYIYELACSSLPVKRLWLSTFTDDGISKAWQAMQNYDAYGGLSKAARLRAQSDWIVGMNASPAVSLTAGRKINVGRVMTPTLTLIARRTEEHRDFQPEPYFLVKACFDNAFWGTLLTEAGDKLARFSERSQAEAIVEELNNQKGQVVKQENKKEMQSAPPLFNLSDLQITAAKAFGFSADKTLSIAQALYEKHKCLSYPRTSSRHIEPSLIPQLPTLVKVAEAIPELADITRQILSAPLPKLSKKYMDSSKVTDHHGLIPTGKNVDLLLLSSQEKAIYLMVLRRFLAIFLPPAHYEKKEILMAIVDREGLVFRSRGKKLIQPGWLALYQHEEDGKSRKEAEEDGEEEQLLPQVRVGEIFPVTDKVLEERVTTAPPLFTDGTIIKAMQNIAEFLDDRALKGILKPLGLGTEATRAAIVEKLLKLEMIVRVGKGKVKQIVATDFGLQVVQAIQDEAIKSPALTALWEDKLSQIEDGTLQEEMYLQELHQYIHSLIVNLQKAPQVIKEEKPSSTFAKDKVSRGTSKQAEVKANAFGFCPLCRGEIIEGKKGYGCSSWKEGCSFVIWKEIAGKKVTVATVRTLLSKGKTGLLKGFRSKAGNAFSATLVIKDGKVEFQF</sequence>
<dbReference type="AlphaFoldDB" id="A0A6I0EW26"/>
<dbReference type="InterPro" id="IPR013826">
    <property type="entry name" value="Topo_IA_cen_sub3"/>
</dbReference>
<comment type="caution">
    <text evidence="15">The sequence shown here is derived from an EMBL/GenBank/DDBJ whole genome shotgun (WGS) entry which is preliminary data.</text>
</comment>
<dbReference type="InterPro" id="IPR023406">
    <property type="entry name" value="Topo_IA_AS"/>
</dbReference>
<dbReference type="InterPro" id="IPR006171">
    <property type="entry name" value="TOPRIM_dom"/>
</dbReference>
<dbReference type="SUPFAM" id="SSF56712">
    <property type="entry name" value="Prokaryotic type I DNA topoisomerase"/>
    <property type="match status" value="1"/>
</dbReference>
<gene>
    <name evidence="15" type="primary">topB</name>
    <name evidence="15" type="ORF">F9B85_02825</name>
</gene>
<dbReference type="PANTHER" id="PTHR11390:SF21">
    <property type="entry name" value="DNA TOPOISOMERASE 3-ALPHA"/>
    <property type="match status" value="1"/>
</dbReference>
<evidence type="ECO:0000256" key="12">
    <source>
        <dbReference type="ARBA" id="ARBA00032877"/>
    </source>
</evidence>
<dbReference type="InterPro" id="IPR000380">
    <property type="entry name" value="Topo_IA"/>
</dbReference>
<dbReference type="InterPro" id="IPR003602">
    <property type="entry name" value="Topo_IA_DNA-bd_dom"/>
</dbReference>
<proteinExistence type="inferred from homology"/>
<keyword evidence="5" id="KW-0460">Magnesium</keyword>
<dbReference type="InterPro" id="IPR034144">
    <property type="entry name" value="TOPRIM_TopoIII"/>
</dbReference>
<dbReference type="PROSITE" id="PS52039">
    <property type="entry name" value="TOPO_IA_2"/>
    <property type="match status" value="1"/>
</dbReference>
<dbReference type="InterPro" id="IPR023405">
    <property type="entry name" value="Topo_IA_core_domain"/>
</dbReference>
<accession>A0A6I0EW26</accession>
<dbReference type="OrthoDB" id="9803554at2"/>
<dbReference type="Gene3D" id="2.70.20.10">
    <property type="entry name" value="Topoisomerase I, domain 3"/>
    <property type="match status" value="1"/>
</dbReference>
<evidence type="ECO:0000256" key="10">
    <source>
        <dbReference type="ARBA" id="ARBA00031985"/>
    </source>
</evidence>
<dbReference type="GO" id="GO:0006310">
    <property type="term" value="P:DNA recombination"/>
    <property type="evidence" value="ECO:0007669"/>
    <property type="project" value="TreeGrafter"/>
</dbReference>
<evidence type="ECO:0000256" key="5">
    <source>
        <dbReference type="ARBA" id="ARBA00022842"/>
    </source>
</evidence>
<protein>
    <recommendedName>
        <fullName evidence="3">DNA topoisomerase</fullName>
        <ecNumber evidence="3">5.6.2.1</ecNumber>
    </recommendedName>
    <alternativeName>
        <fullName evidence="12">Omega-protein</fullName>
    </alternativeName>
    <alternativeName>
        <fullName evidence="11">Relaxing enzyme</fullName>
    </alternativeName>
    <alternativeName>
        <fullName evidence="9">Swivelase</fullName>
    </alternativeName>
    <alternativeName>
        <fullName evidence="10">Untwisting enzyme</fullName>
    </alternativeName>
</protein>
<evidence type="ECO:0000256" key="11">
    <source>
        <dbReference type="ARBA" id="ARBA00032235"/>
    </source>
</evidence>
<dbReference type="InterPro" id="IPR013497">
    <property type="entry name" value="Topo_IA_cen"/>
</dbReference>
<dbReference type="RefSeq" id="WP_151618241.1">
    <property type="nucleotide sequence ID" value="NZ_WBXO01000001.1"/>
</dbReference>
<evidence type="ECO:0000256" key="3">
    <source>
        <dbReference type="ARBA" id="ARBA00012891"/>
    </source>
</evidence>
<dbReference type="PROSITE" id="PS00396">
    <property type="entry name" value="TOPO_IA_1"/>
    <property type="match status" value="1"/>
</dbReference>
<dbReference type="SMART" id="SM00493">
    <property type="entry name" value="TOPRIM"/>
    <property type="match status" value="1"/>
</dbReference>
<dbReference type="Proteomes" id="UP000468766">
    <property type="component" value="Unassembled WGS sequence"/>
</dbReference>
<dbReference type="InterPro" id="IPR005738">
    <property type="entry name" value="TopoIII"/>
</dbReference>
<evidence type="ECO:0000256" key="6">
    <source>
        <dbReference type="ARBA" id="ARBA00023029"/>
    </source>
</evidence>
<comment type="similarity">
    <text evidence="2">Belongs to the type IA topoisomerase family.</text>
</comment>
<evidence type="ECO:0000313" key="16">
    <source>
        <dbReference type="Proteomes" id="UP000468766"/>
    </source>
</evidence>
<dbReference type="Gene3D" id="1.10.290.10">
    <property type="entry name" value="Topoisomerase I, domain 4"/>
    <property type="match status" value="1"/>
</dbReference>
<evidence type="ECO:0000256" key="2">
    <source>
        <dbReference type="ARBA" id="ARBA00009446"/>
    </source>
</evidence>
<reference evidence="15 16" key="1">
    <citation type="submission" date="2019-10" db="EMBL/GenBank/DDBJ databases">
        <title>Whole-genome sequence of the extremophile Heliorestis acidaminivorans DSM 24790.</title>
        <authorList>
            <person name="Kyndt J.A."/>
            <person name="Meyer T.E."/>
        </authorList>
    </citation>
    <scope>NUCLEOTIDE SEQUENCE [LARGE SCALE GENOMIC DNA]</scope>
    <source>
        <strain evidence="15 16">DSM 24790</strain>
    </source>
</reference>
<evidence type="ECO:0000256" key="8">
    <source>
        <dbReference type="ARBA" id="ARBA00023235"/>
    </source>
</evidence>
<dbReference type="NCBIfam" id="TIGR01056">
    <property type="entry name" value="topB"/>
    <property type="match status" value="1"/>
</dbReference>
<keyword evidence="7" id="KW-0238">DNA-binding</keyword>
<evidence type="ECO:0000256" key="4">
    <source>
        <dbReference type="ARBA" id="ARBA00022723"/>
    </source>
</evidence>
<dbReference type="GO" id="GO:0003917">
    <property type="term" value="F:DNA topoisomerase type I (single strand cut, ATP-independent) activity"/>
    <property type="evidence" value="ECO:0007669"/>
    <property type="project" value="UniProtKB-EC"/>
</dbReference>
<dbReference type="Gene3D" id="1.10.460.10">
    <property type="entry name" value="Topoisomerase I, domain 2"/>
    <property type="match status" value="1"/>
</dbReference>
<dbReference type="Pfam" id="PF01131">
    <property type="entry name" value="Topoisom_bac"/>
    <property type="match status" value="1"/>
</dbReference>
<feature type="domain" description="Toprim" evidence="13">
    <location>
        <begin position="1"/>
        <end position="136"/>
    </location>
</feature>
<dbReference type="InterPro" id="IPR013824">
    <property type="entry name" value="Topo_IA_cen_sub1"/>
</dbReference>
<evidence type="ECO:0000256" key="9">
    <source>
        <dbReference type="ARBA" id="ARBA00030003"/>
    </source>
</evidence>
<dbReference type="PRINTS" id="PR00417">
    <property type="entry name" value="PRTPISMRASEI"/>
</dbReference>
<feature type="domain" description="Topo IA-type catalytic" evidence="14">
    <location>
        <begin position="153"/>
        <end position="607"/>
    </location>
</feature>
<dbReference type="Pfam" id="PF01751">
    <property type="entry name" value="Toprim"/>
    <property type="match status" value="1"/>
</dbReference>
<dbReference type="InterPro" id="IPR013825">
    <property type="entry name" value="Topo_IA_cen_sub2"/>
</dbReference>